<sequence>MKFQKPNLFLLLFSLPFFSVGVGFLVLSIIPSLYLAATVPHWQQVPAQLEYANLATHYGDDSTSYLAEARYRYQVGGVSYVSERVGIATSADNVGNWQLSTGHKLERLYASQQPVMAYVNPSNPERAMLFPQMRWGLFAFKMIFVVVFGGFGAGMMLAAFIKSPSARVKSKHKGKPVKQHQHSDAIYSGARAKFWIMLVMALVFTAVSIAVSMVIPRELQSGNKAILLVLIFPFATLFMIVSTVKEANQLLRFGRSPLILSPSPAGIGGHLNATIDINTPHRSNQHYRVTLCCVNRRRTGSGKNSSTSETIKWVEEGVAYPELNSQGGTRLRFAFNIPNKLPETEEASHNYHFWRLDLEADIAGTLLKRSFNVPVQQVQNPQPAQRYLATENPLMPSLNNSRIDALDMEDRSHEIEFYVPRFSYFKDRSFSFLFGAIFLGSGIGVSIAGAPFIFTLIFVPIGSIFCLASLYTLLTSIRTMVREDGIYRQTSFLGLYKKNSHISFKEFSDFTLKPAMMWQNAQGARRHFFAIVARSDQKKKITVVERVEGKGSAESLIRRFEGVMEPLKF</sequence>
<dbReference type="OrthoDB" id="6402665at2"/>
<dbReference type="InterPro" id="IPR021994">
    <property type="entry name" value="DUF3592"/>
</dbReference>
<dbReference type="RefSeq" id="WP_132701525.1">
    <property type="nucleotide sequence ID" value="NZ_SLZR01000007.1"/>
</dbReference>
<keyword evidence="1" id="KW-0472">Membrane</keyword>
<feature type="transmembrane region" description="Helical" evidence="1">
    <location>
        <begin position="453"/>
        <end position="474"/>
    </location>
</feature>
<evidence type="ECO:0000256" key="1">
    <source>
        <dbReference type="SAM" id="Phobius"/>
    </source>
</evidence>
<dbReference type="EMBL" id="SLZR01000007">
    <property type="protein sequence ID" value="TCS41079.1"/>
    <property type="molecule type" value="Genomic_DNA"/>
</dbReference>
<feature type="transmembrane region" description="Helical" evidence="1">
    <location>
        <begin position="138"/>
        <end position="161"/>
    </location>
</feature>
<feature type="transmembrane region" description="Helical" evidence="1">
    <location>
        <begin position="7"/>
        <end position="30"/>
    </location>
</feature>
<keyword evidence="1" id="KW-0812">Transmembrane</keyword>
<name>A0A4R3I776_9GAMM</name>
<evidence type="ECO:0000313" key="4">
    <source>
        <dbReference type="Proteomes" id="UP000295793"/>
    </source>
</evidence>
<comment type="caution">
    <text evidence="3">The sequence shown here is derived from an EMBL/GenBank/DDBJ whole genome shotgun (WGS) entry which is preliminary data.</text>
</comment>
<evidence type="ECO:0000259" key="2">
    <source>
        <dbReference type="Pfam" id="PF12158"/>
    </source>
</evidence>
<proteinExistence type="predicted"/>
<organism evidence="3 4">
    <name type="scientific">Reinekea marinisedimentorum</name>
    <dbReference type="NCBI Taxonomy" id="230495"/>
    <lineage>
        <taxon>Bacteria</taxon>
        <taxon>Pseudomonadati</taxon>
        <taxon>Pseudomonadota</taxon>
        <taxon>Gammaproteobacteria</taxon>
        <taxon>Oceanospirillales</taxon>
        <taxon>Saccharospirillaceae</taxon>
        <taxon>Reinekea</taxon>
    </lineage>
</organism>
<feature type="transmembrane region" description="Helical" evidence="1">
    <location>
        <begin position="194"/>
        <end position="213"/>
    </location>
</feature>
<feature type="domain" description="DUF3592" evidence="2">
    <location>
        <begin position="46"/>
        <end position="133"/>
    </location>
</feature>
<accession>A0A4R3I776</accession>
<keyword evidence="4" id="KW-1185">Reference proteome</keyword>
<dbReference type="Proteomes" id="UP000295793">
    <property type="component" value="Unassembled WGS sequence"/>
</dbReference>
<evidence type="ECO:0000313" key="3">
    <source>
        <dbReference type="EMBL" id="TCS41079.1"/>
    </source>
</evidence>
<dbReference type="Pfam" id="PF12158">
    <property type="entry name" value="DUF3592"/>
    <property type="match status" value="1"/>
</dbReference>
<feature type="transmembrane region" description="Helical" evidence="1">
    <location>
        <begin position="225"/>
        <end position="244"/>
    </location>
</feature>
<keyword evidence="1" id="KW-1133">Transmembrane helix</keyword>
<protein>
    <submittedName>
        <fullName evidence="3">Uncharacterized protein DUF3592</fullName>
    </submittedName>
</protein>
<dbReference type="AlphaFoldDB" id="A0A4R3I776"/>
<reference evidence="3 4" key="1">
    <citation type="submission" date="2019-03" db="EMBL/GenBank/DDBJ databases">
        <title>Genomic Encyclopedia of Archaeal and Bacterial Type Strains, Phase II (KMG-II): from individual species to whole genera.</title>
        <authorList>
            <person name="Goeker M."/>
        </authorList>
    </citation>
    <scope>NUCLEOTIDE SEQUENCE [LARGE SCALE GENOMIC DNA]</scope>
    <source>
        <strain evidence="3 4">DSM 15388</strain>
    </source>
</reference>
<feature type="transmembrane region" description="Helical" evidence="1">
    <location>
        <begin position="430"/>
        <end position="447"/>
    </location>
</feature>
<gene>
    <name evidence="3" type="ORF">BCF53_10793</name>
</gene>